<evidence type="ECO:0000313" key="2">
    <source>
        <dbReference type="EMBL" id="TCP29254.1"/>
    </source>
</evidence>
<comment type="caution">
    <text evidence="2">The sequence shown here is derived from an EMBL/GenBank/DDBJ whole genome shotgun (WGS) entry which is preliminary data.</text>
</comment>
<sequence length="116" mass="13933">MDEQKNGLNPFYEEFEVFSKKKEDGPLQYQFSLLAPNEEMAIVLAKENFFRREKAVDIWVVRRNAIRKLSQSEKESLKKLDKHYRETKGYADLNQRWRNFKEKQDNGTDEKKVEKA</sequence>
<dbReference type="RefSeq" id="WP_132745911.1">
    <property type="nucleotide sequence ID" value="NZ_SLXK01000011.1"/>
</dbReference>
<dbReference type="NCBIfam" id="TIGR02157">
    <property type="entry name" value="PA_CoA_Oxy2"/>
    <property type="match status" value="1"/>
</dbReference>
<reference evidence="2 3" key="1">
    <citation type="submission" date="2019-03" db="EMBL/GenBank/DDBJ databases">
        <title>Genomic Encyclopedia of Type Strains, Phase IV (KMG-IV): sequencing the most valuable type-strain genomes for metagenomic binning, comparative biology and taxonomic classification.</title>
        <authorList>
            <person name="Goeker M."/>
        </authorList>
    </citation>
    <scope>NUCLEOTIDE SEQUENCE [LARGE SCALE GENOMIC DNA]</scope>
    <source>
        <strain evidence="2 3">DSM 19377</strain>
    </source>
</reference>
<dbReference type="Gene3D" id="3.10.20.520">
    <property type="entry name" value="Phenylacetic acid degradation B"/>
    <property type="match status" value="1"/>
</dbReference>
<dbReference type="InterPro" id="IPR009359">
    <property type="entry name" value="PaaB"/>
</dbReference>
<dbReference type="Pfam" id="PF06243">
    <property type="entry name" value="PaaB"/>
    <property type="match status" value="1"/>
</dbReference>
<protein>
    <submittedName>
        <fullName evidence="2">Ring-1,2-phenylacetyl-CoA epoxidase subunit PaaB</fullName>
    </submittedName>
</protein>
<dbReference type="PIRSF" id="PIRSF030200">
    <property type="entry name" value="PaaB"/>
    <property type="match status" value="1"/>
</dbReference>
<dbReference type="OrthoDB" id="2085342at2"/>
<dbReference type="Proteomes" id="UP000295416">
    <property type="component" value="Unassembled WGS sequence"/>
</dbReference>
<dbReference type="InterPro" id="IPR038693">
    <property type="entry name" value="PaaB_sf"/>
</dbReference>
<organism evidence="2 3">
    <name type="scientific">Scopulibacillus darangshiensis</name>
    <dbReference type="NCBI Taxonomy" id="442528"/>
    <lineage>
        <taxon>Bacteria</taxon>
        <taxon>Bacillati</taxon>
        <taxon>Bacillota</taxon>
        <taxon>Bacilli</taxon>
        <taxon>Bacillales</taxon>
        <taxon>Sporolactobacillaceae</taxon>
        <taxon>Scopulibacillus</taxon>
    </lineage>
</organism>
<evidence type="ECO:0000256" key="1">
    <source>
        <dbReference type="SAM" id="MobiDB-lite"/>
    </source>
</evidence>
<name>A0A4R2P584_9BACL</name>
<accession>A0A4R2P584</accession>
<evidence type="ECO:0000313" key="3">
    <source>
        <dbReference type="Proteomes" id="UP000295416"/>
    </source>
</evidence>
<dbReference type="EMBL" id="SLXK01000011">
    <property type="protein sequence ID" value="TCP29254.1"/>
    <property type="molecule type" value="Genomic_DNA"/>
</dbReference>
<feature type="region of interest" description="Disordered" evidence="1">
    <location>
        <begin position="95"/>
        <end position="116"/>
    </location>
</feature>
<feature type="compositionally biased region" description="Basic and acidic residues" evidence="1">
    <location>
        <begin position="99"/>
        <end position="116"/>
    </location>
</feature>
<gene>
    <name evidence="2" type="ORF">EV207_11154</name>
</gene>
<keyword evidence="3" id="KW-1185">Reference proteome</keyword>
<proteinExistence type="predicted"/>
<dbReference type="AlphaFoldDB" id="A0A4R2P584"/>